<dbReference type="WBParaSite" id="SSLN_0000172001-mRNA-1">
    <property type="protein sequence ID" value="SSLN_0000172001-mRNA-1"/>
    <property type="gene ID" value="SSLN_0000172001"/>
</dbReference>
<accession>A0A183SBQ9</accession>
<sequence length="98" mass="10857">LLPFPCLFLFSHPPCSSPFLLFPAHFPLHSLLPLSRSIFPSLPSSHSLLPLPCSLIPLIPYSAFFPHGRRGHKEFDRRLRRGPPYAPRKGGAGTVTCA</sequence>
<proteinExistence type="predicted"/>
<feature type="region of interest" description="Disordered" evidence="1">
    <location>
        <begin position="76"/>
        <end position="98"/>
    </location>
</feature>
<evidence type="ECO:0000313" key="2">
    <source>
        <dbReference type="WBParaSite" id="SSLN_0000172001-mRNA-1"/>
    </source>
</evidence>
<reference evidence="2" key="1">
    <citation type="submission" date="2016-06" db="UniProtKB">
        <authorList>
            <consortium name="WormBaseParasite"/>
        </authorList>
    </citation>
    <scope>IDENTIFICATION</scope>
</reference>
<organism evidence="2">
    <name type="scientific">Schistocephalus solidus</name>
    <name type="common">Tapeworm</name>
    <dbReference type="NCBI Taxonomy" id="70667"/>
    <lineage>
        <taxon>Eukaryota</taxon>
        <taxon>Metazoa</taxon>
        <taxon>Spiralia</taxon>
        <taxon>Lophotrochozoa</taxon>
        <taxon>Platyhelminthes</taxon>
        <taxon>Cestoda</taxon>
        <taxon>Eucestoda</taxon>
        <taxon>Diphyllobothriidea</taxon>
        <taxon>Diphyllobothriidae</taxon>
        <taxon>Schistocephalus</taxon>
    </lineage>
</organism>
<protein>
    <submittedName>
        <fullName evidence="2">Secreted protein</fullName>
    </submittedName>
</protein>
<evidence type="ECO:0000256" key="1">
    <source>
        <dbReference type="SAM" id="MobiDB-lite"/>
    </source>
</evidence>
<dbReference type="AlphaFoldDB" id="A0A183SBQ9"/>
<name>A0A183SBQ9_SCHSO</name>